<dbReference type="InterPro" id="IPR011990">
    <property type="entry name" value="TPR-like_helical_dom_sf"/>
</dbReference>
<reference evidence="3" key="1">
    <citation type="journal article" date="2013" name="Genome Announc.">
        <title>Draft genome sequence of the grapevine dieback fungus Eutypa lata UCR-EL1.</title>
        <authorList>
            <person name="Blanco-Ulate B."/>
            <person name="Rolshausen P.E."/>
            <person name="Cantu D."/>
        </authorList>
    </citation>
    <scope>NUCLEOTIDE SEQUENCE [LARGE SCALE GENOMIC DNA]</scope>
    <source>
        <strain evidence="3">UCR-EL1</strain>
    </source>
</reference>
<feature type="compositionally biased region" description="Basic and acidic residues" evidence="1">
    <location>
        <begin position="157"/>
        <end position="169"/>
    </location>
</feature>
<feature type="compositionally biased region" description="Low complexity" evidence="1">
    <location>
        <begin position="114"/>
        <end position="123"/>
    </location>
</feature>
<evidence type="ECO:0000313" key="2">
    <source>
        <dbReference type="EMBL" id="EMR69653.1"/>
    </source>
</evidence>
<feature type="compositionally biased region" description="Low complexity" evidence="1">
    <location>
        <begin position="85"/>
        <end position="95"/>
    </location>
</feature>
<dbReference type="PANTHER" id="PTHR43628">
    <property type="entry name" value="ACTIVATOR OF C KINASE PROTEIN 1-RELATED"/>
    <property type="match status" value="1"/>
</dbReference>
<dbReference type="Pfam" id="PF08238">
    <property type="entry name" value="Sel1"/>
    <property type="match status" value="2"/>
</dbReference>
<organism evidence="2 3">
    <name type="scientific">Eutypa lata (strain UCR-EL1)</name>
    <name type="common">Grapevine dieback disease fungus</name>
    <name type="synonym">Eutypa armeniacae</name>
    <dbReference type="NCBI Taxonomy" id="1287681"/>
    <lineage>
        <taxon>Eukaryota</taxon>
        <taxon>Fungi</taxon>
        <taxon>Dikarya</taxon>
        <taxon>Ascomycota</taxon>
        <taxon>Pezizomycotina</taxon>
        <taxon>Sordariomycetes</taxon>
        <taxon>Xylariomycetidae</taxon>
        <taxon>Xylariales</taxon>
        <taxon>Diatrypaceae</taxon>
        <taxon>Eutypa</taxon>
    </lineage>
</organism>
<feature type="compositionally biased region" description="Low complexity" evidence="1">
    <location>
        <begin position="186"/>
        <end position="202"/>
    </location>
</feature>
<feature type="compositionally biased region" description="Polar residues" evidence="1">
    <location>
        <begin position="53"/>
        <end position="71"/>
    </location>
</feature>
<feature type="compositionally biased region" description="Basic and acidic residues" evidence="1">
    <location>
        <begin position="1"/>
        <end position="13"/>
    </location>
</feature>
<dbReference type="EMBL" id="KB706042">
    <property type="protein sequence ID" value="EMR69653.1"/>
    <property type="molecule type" value="Genomic_DNA"/>
</dbReference>
<evidence type="ECO:0000313" key="3">
    <source>
        <dbReference type="Proteomes" id="UP000012174"/>
    </source>
</evidence>
<dbReference type="Gene3D" id="1.25.40.10">
    <property type="entry name" value="Tetratricopeptide repeat domain"/>
    <property type="match status" value="1"/>
</dbReference>
<feature type="compositionally biased region" description="Low complexity" evidence="1">
    <location>
        <begin position="141"/>
        <end position="151"/>
    </location>
</feature>
<dbReference type="KEGG" id="ela:UCREL1_3341"/>
<feature type="region of interest" description="Disordered" evidence="1">
    <location>
        <begin position="1"/>
        <end position="217"/>
    </location>
</feature>
<protein>
    <submittedName>
        <fullName evidence="2">Putative cell cycle inhibitor nif1 protein</fullName>
    </submittedName>
</protein>
<dbReference type="GO" id="GO:0032153">
    <property type="term" value="C:cell division site"/>
    <property type="evidence" value="ECO:0007669"/>
    <property type="project" value="TreeGrafter"/>
</dbReference>
<dbReference type="OMA" id="WGIKKDP"/>
<accession>M7SYP7</accession>
<dbReference type="SMART" id="SM00671">
    <property type="entry name" value="SEL1"/>
    <property type="match status" value="2"/>
</dbReference>
<dbReference type="eggNOG" id="ENOG502R38G">
    <property type="taxonomic scope" value="Eukaryota"/>
</dbReference>
<dbReference type="GO" id="GO:0010972">
    <property type="term" value="P:negative regulation of G2/M transition of mitotic cell cycle"/>
    <property type="evidence" value="ECO:0007669"/>
    <property type="project" value="TreeGrafter"/>
</dbReference>
<evidence type="ECO:0000256" key="1">
    <source>
        <dbReference type="SAM" id="MobiDB-lite"/>
    </source>
</evidence>
<sequence length="358" mass="38057">MGLRDLLKKKDQLDDGAGTNAETLDRLRAGPEFTFIRSDTHTQEIIHPPSHYGDSSSSNHLKTKDGGSSSGKPRRSLDVFRSSRSRASSTSSAKSDYLGAAPKEGSGGHRRLSQRLGLSSRGGKNATSEYVPGDLPQISITGDGDADTQQGDGDGDDGGRGEREWEKRATMLAQAADESERRRSRSPAAPELAGLSLGGDDAAAPRRRSNSGVVSSKTLDEDIQEAIRLHEEGELEKSTSLFGRLADPQGANNPLSQVLYGLALRHGWGCEPDPARAVSYLSAAASNAAEVERMALQAGLNKGGAAKGELILAIFELANCFRNGWGVDRDPVAAKQYYETAANLGDTGEYFEPDGLLA</sequence>
<dbReference type="InterPro" id="IPR006597">
    <property type="entry name" value="Sel1-like"/>
</dbReference>
<proteinExistence type="predicted"/>
<keyword evidence="3" id="KW-1185">Reference proteome</keyword>
<dbReference type="OrthoDB" id="2148946at2759"/>
<dbReference type="AlphaFoldDB" id="M7SYP7"/>
<dbReference type="SUPFAM" id="SSF81901">
    <property type="entry name" value="HCP-like"/>
    <property type="match status" value="1"/>
</dbReference>
<dbReference type="HOGENOM" id="CLU_033724_0_1_1"/>
<dbReference type="PANTHER" id="PTHR43628:SF1">
    <property type="entry name" value="CHITIN SYNTHASE REGULATORY FACTOR 2-RELATED"/>
    <property type="match status" value="1"/>
</dbReference>
<dbReference type="STRING" id="1287681.M7SYP7"/>
<dbReference type="Proteomes" id="UP000012174">
    <property type="component" value="Unassembled WGS sequence"/>
</dbReference>
<dbReference type="InterPro" id="IPR052945">
    <property type="entry name" value="Mitotic_Regulator"/>
</dbReference>
<gene>
    <name evidence="2" type="ORF">UCREL1_3341</name>
</gene>
<name>M7SYP7_EUTLA</name>